<dbReference type="Gene3D" id="3.10.10.10">
    <property type="entry name" value="HIV Type 1 Reverse Transcriptase, subunit A, domain 1"/>
    <property type="match status" value="1"/>
</dbReference>
<proteinExistence type="predicted"/>
<name>A0AA38WHU4_9ASTR</name>
<feature type="compositionally biased region" description="Low complexity" evidence="8">
    <location>
        <begin position="1940"/>
        <end position="1950"/>
    </location>
</feature>
<feature type="compositionally biased region" description="Pro residues" evidence="8">
    <location>
        <begin position="1956"/>
        <end position="1980"/>
    </location>
</feature>
<organism evidence="12 13">
    <name type="scientific">Centaurea solstitialis</name>
    <name type="common">yellow star-thistle</name>
    <dbReference type="NCBI Taxonomy" id="347529"/>
    <lineage>
        <taxon>Eukaryota</taxon>
        <taxon>Viridiplantae</taxon>
        <taxon>Streptophyta</taxon>
        <taxon>Embryophyta</taxon>
        <taxon>Tracheophyta</taxon>
        <taxon>Spermatophyta</taxon>
        <taxon>Magnoliopsida</taxon>
        <taxon>eudicotyledons</taxon>
        <taxon>Gunneridae</taxon>
        <taxon>Pentapetalae</taxon>
        <taxon>asterids</taxon>
        <taxon>campanulids</taxon>
        <taxon>Asterales</taxon>
        <taxon>Asteraceae</taxon>
        <taxon>Carduoideae</taxon>
        <taxon>Cardueae</taxon>
        <taxon>Centaureinae</taxon>
        <taxon>Centaurea</taxon>
    </lineage>
</organism>
<dbReference type="CDD" id="cd01647">
    <property type="entry name" value="RT_LTR"/>
    <property type="match status" value="1"/>
</dbReference>
<dbReference type="GO" id="GO:0004519">
    <property type="term" value="F:endonuclease activity"/>
    <property type="evidence" value="ECO:0007669"/>
    <property type="project" value="UniProtKB-KW"/>
</dbReference>
<keyword evidence="6" id="KW-0378">Hydrolase</keyword>
<gene>
    <name evidence="12" type="ORF">OSB04_014534</name>
</gene>
<dbReference type="Pfam" id="PF17917">
    <property type="entry name" value="RT_RNaseH"/>
    <property type="match status" value="1"/>
</dbReference>
<evidence type="ECO:0000259" key="9">
    <source>
        <dbReference type="Pfam" id="PF00078"/>
    </source>
</evidence>
<sequence>MAGNPPPDLPPRENTIKIADDKDRGIRDYATPEFSLLNSSVLAANFTAQSFEPKQLMFTMLGTIGQFSGHNSDDPHLHLRSYLEVVDSFRARGVDQETMRLLFFTYSLKDKAKDWLSSQPPHSITSWDDLVTKFLKKYFPPTRNAKLRNAIAMFSQEPDESVSDAWERYKDLLRKCPHHGIPHCIQLETFYNALSNTDKGMLDATAGGSFTDLTYNNAHALLDKIANNSSEWSDPRKLPRKSVSSTQDLDAIASLNAQIVALTNLVKNNLKPNQTIPLGNEMCANCEEDHPFEDCPENPASVNYVGNNPKYNPYSQTYNPGWRDHPHLSYKSNNVQQPFGGSSGQNRPHNPGGFGQNRQQQQQYHQNAQTGQTHHTGQSPQQQIPKQQPEPTNTGSLESMFKGFMAQTSSFVTHTQGFMNQTNATLRGLETQISQLANEVKGRQPGTLPSDTETPRNGQKEFCPAVLEPVAVQPPPVTTTTASKGKKSQPPEPDLRDLPFPGRLKNKNMDKQFKKFLDIFKQLHINIPLVEALEQMPNYVKFLKDILSKKRKLNEFETVALTQECSAILTCKIPPKLKDPGSFTIPCSIGGQEVGLALCDLGASINLMPLSVFNKLGIGEVRPTTVTLQLADRSIAYPKGKIEDILVKVDKFIFPADFIILDCEVDKKVPIILGRPFLATGRALIDVHKGELTMRVNDQQVTFNVFNSLKCSGGIEDCSAVSVIDVDLDLDLAECGEEYPTVVSDDLTFDDSLQEYVAAVFEQLDFKNRPSQPPSIVQPPELELKPLPSHLKYAYLLEDEKLPVIISSKLDLDQETKLLDLLRDHKRALGWTIADIRGISPSVCQHKIILEENSVGKAQPQRRLNPMMKEVVKKEILKWLDAGIIYPISSSSWVSPVQCVPKKGGTTVITNDKNELIPTRTVTGWRICMDYRQLNLATKKDHFPLPFIDQMLDRLAGKEFFCFLDGYSGYNQIQIAPEDQEKTTFTCPYGTFAFRRMPFGLCNAPATFQRCMMSIFSDMIEDTMEVFMDDFSVIGTSFENCLVNLKRCLEKCESHDLILNWEKWHFMVQEGIVLGHLVSPRGLEVDKAKLEVIMQLPEPSSVKSIRSFLGHAGFYRRFIKDFSKITKPLCNLLHVDQAFEFTSECKVAFEKIKKALVTAPIVVAPDWKLPFEVMCDASDWAVGAVLGQKREKIFHPIYYASKTLIDAQINYTTTEKELLAVVFAFDRFRSYLIGAKVIVHTDHSAIKYLMSKADAKPRLIRWVLLLQEFDLEIVDRKGTENQVADHLSRIEGKVSSGGNHEIKEIFPDEQILAIRHFQEETTPWYADLANYLASGLKPYDFKTQQFKRFLHESKQYIWDDPHLFKMGADQILRRCVPDWEQHNILQELRPLSKDGNVSQRNEMPLNNILEVELFDVWGIDFMGPFPMSFHNQYILVAVDYVSKWVEAIACPPTAYHPQTNGLAELSNREIKSILEKVVKPNRKDWSLKLDDALWAYRTAYKTPLDMSPYRLVFGKACHLPLELEYKAFWAIKELNMTEDAAGIKRKLQLVELDEVRFHAYENAKIYKQKTKVWHDRRINHRTFSEGQKVLLFNSRLKIFPGKLKSRWSGPFTIDKVGLYGTIDLINPQDGSTFRVNGHRVKHYLPEGLEFVKVTTVGRELCMSVDKGIASKKPPIFSLTLTPPMARQKAVVTAGQISGDTTEPPPATTEEPPSSAATPATIAPSQPPPQPAVASQPPSHTPSPFASPSHTAPTGYGSGYDSPSGGFTRRAIIASRRGSLHRHPLTAFSTSTAATTPATQPPTAPSAATLGEITRSIITRAIANLNNPTIVAVATIPVSTPNPFAGRTVEGSSPTTAVLHPDVVERMEVFMPTRNPPVSPTHATTVSTLRADSPESPPVTRDFVSTFDSIPLNTTMEENEARLRALLAKQNERYRRRRAAMAEATATTSTTVSQPPAIHPSPYPLPKLPSSQTPPLPNPKP</sequence>
<feature type="region of interest" description="Disordered" evidence="8">
    <location>
        <begin position="1689"/>
        <end position="1763"/>
    </location>
</feature>
<keyword evidence="7" id="KW-0695">RNA-directed DNA polymerase</keyword>
<dbReference type="InterPro" id="IPR043502">
    <property type="entry name" value="DNA/RNA_pol_sf"/>
</dbReference>
<protein>
    <recommendedName>
        <fullName evidence="1">RNA-directed DNA polymerase</fullName>
        <ecNumber evidence="1">2.7.7.49</ecNumber>
    </recommendedName>
</protein>
<evidence type="ECO:0000313" key="13">
    <source>
        <dbReference type="Proteomes" id="UP001172457"/>
    </source>
</evidence>
<dbReference type="PANTHER" id="PTHR37984">
    <property type="entry name" value="PROTEIN CBG26694"/>
    <property type="match status" value="1"/>
</dbReference>
<feature type="region of interest" description="Disordered" evidence="8">
    <location>
        <begin position="1936"/>
        <end position="1980"/>
    </location>
</feature>
<dbReference type="CDD" id="cd00303">
    <property type="entry name" value="retropepsin_like"/>
    <property type="match status" value="1"/>
</dbReference>
<evidence type="ECO:0000259" key="11">
    <source>
        <dbReference type="Pfam" id="PF17917"/>
    </source>
</evidence>
<dbReference type="InterPro" id="IPR050951">
    <property type="entry name" value="Retrovirus_Pol_polyprotein"/>
</dbReference>
<feature type="compositionally biased region" description="Polar residues" evidence="8">
    <location>
        <begin position="447"/>
        <end position="457"/>
    </location>
</feature>
<evidence type="ECO:0000256" key="5">
    <source>
        <dbReference type="ARBA" id="ARBA00022759"/>
    </source>
</evidence>
<feature type="region of interest" description="Disordered" evidence="8">
    <location>
        <begin position="438"/>
        <end position="505"/>
    </location>
</feature>
<evidence type="ECO:0000256" key="1">
    <source>
        <dbReference type="ARBA" id="ARBA00012493"/>
    </source>
</evidence>
<dbReference type="GO" id="GO:0003676">
    <property type="term" value="F:nucleic acid binding"/>
    <property type="evidence" value="ECO:0007669"/>
    <property type="project" value="InterPro"/>
</dbReference>
<dbReference type="Gene3D" id="3.30.420.10">
    <property type="entry name" value="Ribonuclease H-like superfamily/Ribonuclease H"/>
    <property type="match status" value="2"/>
</dbReference>
<comment type="caution">
    <text evidence="12">The sequence shown here is derived from an EMBL/GenBank/DDBJ whole genome shotgun (WGS) entry which is preliminary data.</text>
</comment>
<dbReference type="Gene3D" id="3.30.70.270">
    <property type="match status" value="2"/>
</dbReference>
<feature type="domain" description="Reverse transcriptase RNase H-like" evidence="11">
    <location>
        <begin position="1166"/>
        <end position="1269"/>
    </location>
</feature>
<evidence type="ECO:0000256" key="7">
    <source>
        <dbReference type="ARBA" id="ARBA00022918"/>
    </source>
</evidence>
<dbReference type="Pfam" id="PF03732">
    <property type="entry name" value="Retrotrans_gag"/>
    <property type="match status" value="1"/>
</dbReference>
<keyword evidence="4" id="KW-0540">Nuclease</keyword>
<dbReference type="FunFam" id="3.30.70.270:FF:000020">
    <property type="entry name" value="Transposon Tf2-6 polyprotein-like Protein"/>
    <property type="match status" value="1"/>
</dbReference>
<evidence type="ECO:0000256" key="6">
    <source>
        <dbReference type="ARBA" id="ARBA00022801"/>
    </source>
</evidence>
<feature type="domain" description="Reverse transcriptase" evidence="9">
    <location>
        <begin position="922"/>
        <end position="1076"/>
    </location>
</feature>
<dbReference type="CDD" id="cd09274">
    <property type="entry name" value="RNase_HI_RT_Ty3"/>
    <property type="match status" value="1"/>
</dbReference>
<feature type="compositionally biased region" description="Low complexity" evidence="8">
    <location>
        <begin position="356"/>
        <end position="391"/>
    </location>
</feature>
<dbReference type="Proteomes" id="UP001172457">
    <property type="component" value="Chromosome 4"/>
</dbReference>
<evidence type="ECO:0000313" key="12">
    <source>
        <dbReference type="EMBL" id="KAJ9550489.1"/>
    </source>
</evidence>
<evidence type="ECO:0000256" key="3">
    <source>
        <dbReference type="ARBA" id="ARBA00022695"/>
    </source>
</evidence>
<keyword evidence="2" id="KW-0808">Transferase</keyword>
<keyword evidence="3" id="KW-0548">Nucleotidyltransferase</keyword>
<dbReference type="GO" id="GO:0016787">
    <property type="term" value="F:hydrolase activity"/>
    <property type="evidence" value="ECO:0007669"/>
    <property type="project" value="UniProtKB-KW"/>
</dbReference>
<dbReference type="PANTHER" id="PTHR37984:SF5">
    <property type="entry name" value="PROTEIN NYNRIN-LIKE"/>
    <property type="match status" value="1"/>
</dbReference>
<dbReference type="EC" id="2.7.7.49" evidence="1"/>
<dbReference type="InterPro" id="IPR043128">
    <property type="entry name" value="Rev_trsase/Diguanyl_cyclase"/>
</dbReference>
<feature type="compositionally biased region" description="Polar residues" evidence="8">
    <location>
        <begin position="1741"/>
        <end position="1751"/>
    </location>
</feature>
<feature type="compositionally biased region" description="Low complexity" evidence="8">
    <location>
        <begin position="1785"/>
        <end position="1797"/>
    </location>
</feature>
<keyword evidence="5" id="KW-0255">Endonuclease</keyword>
<feature type="domain" description="Retrotransposon gag" evidence="10">
    <location>
        <begin position="103"/>
        <end position="195"/>
    </location>
</feature>
<dbReference type="SUPFAM" id="SSF53098">
    <property type="entry name" value="Ribonuclease H-like"/>
    <property type="match status" value="1"/>
</dbReference>
<feature type="compositionally biased region" description="Polar residues" evidence="8">
    <location>
        <begin position="330"/>
        <end position="348"/>
    </location>
</feature>
<keyword evidence="13" id="KW-1185">Reference proteome</keyword>
<feature type="compositionally biased region" description="Polar residues" evidence="8">
    <location>
        <begin position="1880"/>
        <end position="1889"/>
    </location>
</feature>
<dbReference type="InterPro" id="IPR041373">
    <property type="entry name" value="RT_RNaseH"/>
</dbReference>
<reference evidence="12" key="1">
    <citation type="submission" date="2023-03" db="EMBL/GenBank/DDBJ databases">
        <title>Chromosome-scale reference genome and RAD-based genetic map of yellow starthistle (Centaurea solstitialis) reveal putative structural variation and QTLs associated with invader traits.</title>
        <authorList>
            <person name="Reatini B."/>
            <person name="Cang F.A."/>
            <person name="Jiang Q."/>
            <person name="Mckibben M.T.W."/>
            <person name="Barker M.S."/>
            <person name="Rieseberg L.H."/>
            <person name="Dlugosch K.M."/>
        </authorList>
    </citation>
    <scope>NUCLEOTIDE SEQUENCE</scope>
    <source>
        <strain evidence="12">CAN-66</strain>
        <tissue evidence="12">Leaf</tissue>
    </source>
</reference>
<dbReference type="SUPFAM" id="SSF56672">
    <property type="entry name" value="DNA/RNA polymerases"/>
    <property type="match status" value="1"/>
</dbReference>
<feature type="region of interest" description="Disordered" evidence="8">
    <location>
        <begin position="1776"/>
        <end position="1805"/>
    </location>
</feature>
<feature type="region of interest" description="Disordered" evidence="8">
    <location>
        <begin position="315"/>
        <end position="397"/>
    </location>
</feature>
<dbReference type="InterPro" id="IPR005162">
    <property type="entry name" value="Retrotrans_gag_dom"/>
</dbReference>
<dbReference type="Gene3D" id="2.40.70.10">
    <property type="entry name" value="Acid Proteases"/>
    <property type="match status" value="1"/>
</dbReference>
<dbReference type="InterPro" id="IPR000477">
    <property type="entry name" value="RT_dom"/>
</dbReference>
<dbReference type="GO" id="GO:0003964">
    <property type="term" value="F:RNA-directed DNA polymerase activity"/>
    <property type="evidence" value="ECO:0007669"/>
    <property type="project" value="UniProtKB-KW"/>
</dbReference>
<dbReference type="InterPro" id="IPR012337">
    <property type="entry name" value="RNaseH-like_sf"/>
</dbReference>
<evidence type="ECO:0000256" key="4">
    <source>
        <dbReference type="ARBA" id="ARBA00022722"/>
    </source>
</evidence>
<feature type="region of interest" description="Disordered" evidence="8">
    <location>
        <begin position="1871"/>
        <end position="1899"/>
    </location>
</feature>
<dbReference type="InterPro" id="IPR021109">
    <property type="entry name" value="Peptidase_aspartic_dom_sf"/>
</dbReference>
<evidence type="ECO:0000256" key="8">
    <source>
        <dbReference type="SAM" id="MobiDB-lite"/>
    </source>
</evidence>
<feature type="compositionally biased region" description="Low complexity" evidence="8">
    <location>
        <begin position="1707"/>
        <end position="1723"/>
    </location>
</feature>
<dbReference type="Pfam" id="PF00078">
    <property type="entry name" value="RVT_1"/>
    <property type="match status" value="1"/>
</dbReference>
<dbReference type="InterPro" id="IPR036397">
    <property type="entry name" value="RNaseH_sf"/>
</dbReference>
<dbReference type="EMBL" id="JARYMX010000004">
    <property type="protein sequence ID" value="KAJ9550489.1"/>
    <property type="molecule type" value="Genomic_DNA"/>
</dbReference>
<evidence type="ECO:0000259" key="10">
    <source>
        <dbReference type="Pfam" id="PF03732"/>
    </source>
</evidence>
<accession>A0AA38WHU4</accession>
<evidence type="ECO:0000256" key="2">
    <source>
        <dbReference type="ARBA" id="ARBA00022679"/>
    </source>
</evidence>